<dbReference type="InterPro" id="IPR050583">
    <property type="entry name" value="Mycobacterial_A85_antigen"/>
</dbReference>
<dbReference type="SUPFAM" id="SSF53474">
    <property type="entry name" value="alpha/beta-Hydrolases"/>
    <property type="match status" value="1"/>
</dbReference>
<dbReference type="SUPFAM" id="SSF56601">
    <property type="entry name" value="beta-lactamase/transpeptidase-like"/>
    <property type="match status" value="1"/>
</dbReference>
<evidence type="ECO:0000259" key="2">
    <source>
        <dbReference type="Pfam" id="PF00144"/>
    </source>
</evidence>
<dbReference type="Pfam" id="PF00756">
    <property type="entry name" value="Esterase"/>
    <property type="match status" value="1"/>
</dbReference>
<keyword evidence="4" id="KW-1185">Reference proteome</keyword>
<dbReference type="InterPro" id="IPR000801">
    <property type="entry name" value="Esterase-like"/>
</dbReference>
<accession>A0ABS1WE10</accession>
<dbReference type="Pfam" id="PF00144">
    <property type="entry name" value="Beta-lactamase"/>
    <property type="match status" value="1"/>
</dbReference>
<dbReference type="Gene3D" id="3.40.50.1820">
    <property type="entry name" value="alpha/beta hydrolase"/>
    <property type="match status" value="1"/>
</dbReference>
<feature type="region of interest" description="Disordered" evidence="1">
    <location>
        <begin position="838"/>
        <end position="882"/>
    </location>
</feature>
<organism evidence="3 4">
    <name type="scientific">Legionella bononiensis</name>
    <dbReference type="NCBI Taxonomy" id="2793102"/>
    <lineage>
        <taxon>Bacteria</taxon>
        <taxon>Pseudomonadati</taxon>
        <taxon>Pseudomonadota</taxon>
        <taxon>Gammaproteobacteria</taxon>
        <taxon>Legionellales</taxon>
        <taxon>Legionellaceae</taxon>
        <taxon>Legionella</taxon>
    </lineage>
</organism>
<dbReference type="PANTHER" id="PTHR48098">
    <property type="entry name" value="ENTEROCHELIN ESTERASE-RELATED"/>
    <property type="match status" value="1"/>
</dbReference>
<reference evidence="3 4" key="1">
    <citation type="submission" date="2020-12" db="EMBL/GenBank/DDBJ databases">
        <title>WGS of Legionella: environmental sample.</title>
        <authorList>
            <person name="Cristino S."/>
            <person name="Girolamini L."/>
            <person name="Salaris S."/>
            <person name="Pascale M.R."/>
            <person name="Mazzotta M."/>
            <person name="Orsini M."/>
            <person name="Grottola A."/>
        </authorList>
    </citation>
    <scope>NUCLEOTIDE SEQUENCE [LARGE SCALE GENOMIC DNA]</scope>
    <source>
        <strain evidence="3 4">30cs62</strain>
    </source>
</reference>
<dbReference type="InterPro" id="IPR012338">
    <property type="entry name" value="Beta-lactam/transpept-like"/>
</dbReference>
<evidence type="ECO:0000313" key="4">
    <source>
        <dbReference type="Proteomes" id="UP000809910"/>
    </source>
</evidence>
<comment type="caution">
    <text evidence="3">The sequence shown here is derived from an EMBL/GenBank/DDBJ whole genome shotgun (WGS) entry which is preliminary data.</text>
</comment>
<dbReference type="RefSeq" id="WP_203109009.1">
    <property type="nucleotide sequence ID" value="NZ_JADOBG010000010.1"/>
</dbReference>
<dbReference type="Proteomes" id="UP000809910">
    <property type="component" value="Unassembled WGS sequence"/>
</dbReference>
<dbReference type="EMBL" id="JADWVN010000026">
    <property type="protein sequence ID" value="MBL7527587.1"/>
    <property type="molecule type" value="Genomic_DNA"/>
</dbReference>
<name>A0ABS1WE10_9GAMM</name>
<protein>
    <submittedName>
        <fullName evidence="3">Serine hydrolase</fullName>
    </submittedName>
</protein>
<keyword evidence="3" id="KW-0378">Hydrolase</keyword>
<feature type="domain" description="Beta-lactamase-related" evidence="2">
    <location>
        <begin position="450"/>
        <end position="763"/>
    </location>
</feature>
<proteinExistence type="predicted"/>
<dbReference type="InterPro" id="IPR029058">
    <property type="entry name" value="AB_hydrolase_fold"/>
</dbReference>
<dbReference type="Gene3D" id="3.40.710.10">
    <property type="entry name" value="DD-peptidase/beta-lactamase superfamily"/>
    <property type="match status" value="1"/>
</dbReference>
<feature type="compositionally biased region" description="Basic and acidic residues" evidence="1">
    <location>
        <begin position="838"/>
        <end position="849"/>
    </location>
</feature>
<dbReference type="GO" id="GO:0016787">
    <property type="term" value="F:hydrolase activity"/>
    <property type="evidence" value="ECO:0007669"/>
    <property type="project" value="UniProtKB-KW"/>
</dbReference>
<gene>
    <name evidence="3" type="ORF">I5282_13545</name>
</gene>
<evidence type="ECO:0000256" key="1">
    <source>
        <dbReference type="SAM" id="MobiDB-lite"/>
    </source>
</evidence>
<dbReference type="PANTHER" id="PTHR48098:SF3">
    <property type="entry name" value="IRON(III) ENTEROBACTIN ESTERASE"/>
    <property type="match status" value="1"/>
</dbReference>
<dbReference type="InterPro" id="IPR001466">
    <property type="entry name" value="Beta-lactam-related"/>
</dbReference>
<feature type="compositionally biased region" description="Polar residues" evidence="1">
    <location>
        <begin position="852"/>
        <end position="861"/>
    </location>
</feature>
<evidence type="ECO:0000313" key="3">
    <source>
        <dbReference type="EMBL" id="MBL7527587.1"/>
    </source>
</evidence>
<sequence length="882" mass="96909">MPESIKLAVTGASAGIVEVVIDATSPELTATFIYTPNLETPIPKEMLFGYRDAYGTDHMLSMTKEMNGSWIASRSMAPNESSDFFMHPDVKPGELSQKPNIINKIALSNGKIVNSVYKNPKLSQENKGSIETRVLNAEGILSGKVDEHYQLGSGEQFVEVYFPAGYTSSASKKYPVQVMLDGDMHLRQDAFGNSMGTHNILDNLIAEGTMEPVIAVFVSPVQPTMENGKWVSMPRLKEYSCDLQTDAILARIPGALRQAGIPVTTDPRKTGVCGQSMGGLQALYTAKMHPDIYGQVIAQSPAVWWGPSTSRLNGEVSQGAVSYEDDRTWRAPLANKEEQNYLLHMLKTGYDELSKREVPKGEVNVKLQAGIQETGDRGLGDEPLAQATMLLAKELGIGCRLHNGGHVAEPWSTGLAEFLPQIHPGPAFLKDVQLDVTEVDELNGVTRESTQQLMTSAKIPGATIASYGHEAISTMSIGTTQGSKETTASPVDAETVFGAASLSKPVFAYLVLKLMATNKADEAIPGFGTFTKFNSGFNLHTPLYAVFRDEHGTTVPDDENPFLKKFKPEYHEWAKKLNAEMVLSHRTGLHIVAQEPYAFQFEPGTHYAYSGPGIDCLQVAIKAVTDSDLESLAWANVFGPHALNMPHTTYGPELVAANSLKTTASDYARFITSWINDDKLNDAFKLVKPVFSMKKDYFPQSEDKLVDEVRVDDEDRKHVSWGLGIGLVKNDQKEVIGAYHTGDMNEWRAGFGAQIDPETGRCISTTVYCANSRNGHILAEQVLPKTLAPALNYFFPTYGFARNVEELDGTDFHGMNPKILMPELKDKAYQTKAVTQHFKEQLQKARSDEAPDTTSDLSASSEAEDQQRHTPLLTTPKPPWEQ</sequence>